<evidence type="ECO:0000256" key="4">
    <source>
        <dbReference type="ARBA" id="ARBA00022695"/>
    </source>
</evidence>
<evidence type="ECO:0000313" key="11">
    <source>
        <dbReference type="EMBL" id="KKS42353.1"/>
    </source>
</evidence>
<gene>
    <name evidence="11" type="ORF">UV05_C0046G0001</name>
</gene>
<organism evidence="11 12">
    <name type="scientific">candidate division CPR1 bacterium GW2011_GWA2_42_17</name>
    <dbReference type="NCBI Taxonomy" id="1618341"/>
    <lineage>
        <taxon>Bacteria</taxon>
        <taxon>candidate division CPR1</taxon>
    </lineage>
</organism>
<evidence type="ECO:0000256" key="9">
    <source>
        <dbReference type="RuleBase" id="RU003953"/>
    </source>
</evidence>
<dbReference type="InterPro" id="IPR032828">
    <property type="entry name" value="PolyA_RNA-bd"/>
</dbReference>
<evidence type="ECO:0000256" key="8">
    <source>
        <dbReference type="ARBA" id="ARBA00022884"/>
    </source>
</evidence>
<dbReference type="Gene3D" id="1.10.246.80">
    <property type="match status" value="1"/>
</dbReference>
<dbReference type="SUPFAM" id="SSF81301">
    <property type="entry name" value="Nucleotidyltransferase"/>
    <property type="match status" value="1"/>
</dbReference>
<evidence type="ECO:0000256" key="2">
    <source>
        <dbReference type="ARBA" id="ARBA00022679"/>
    </source>
</evidence>
<dbReference type="InterPro" id="IPR003607">
    <property type="entry name" value="HD/PDEase_dom"/>
</dbReference>
<dbReference type="InterPro" id="IPR050264">
    <property type="entry name" value="Bact_CCA-adding_enz_type3_sf"/>
</dbReference>
<evidence type="ECO:0000256" key="5">
    <source>
        <dbReference type="ARBA" id="ARBA00022723"/>
    </source>
</evidence>
<comment type="cofactor">
    <cofactor evidence="1">
        <name>Mg(2+)</name>
        <dbReference type="ChEBI" id="CHEBI:18420"/>
    </cofactor>
</comment>
<dbReference type="InterPro" id="IPR006675">
    <property type="entry name" value="HDIG_dom"/>
</dbReference>
<dbReference type="GO" id="GO:0046872">
    <property type="term" value="F:metal ion binding"/>
    <property type="evidence" value="ECO:0007669"/>
    <property type="project" value="UniProtKB-KW"/>
</dbReference>
<comment type="similarity">
    <text evidence="9">Belongs to the tRNA nucleotidyltransferase/poly(A) polymerase family.</text>
</comment>
<protein>
    <recommendedName>
        <fullName evidence="10">HD domain-containing protein</fullName>
    </recommendedName>
</protein>
<dbReference type="CDD" id="cd05398">
    <property type="entry name" value="NT_ClassII-CCAase"/>
    <property type="match status" value="1"/>
</dbReference>
<dbReference type="InterPro" id="IPR006674">
    <property type="entry name" value="HD_domain"/>
</dbReference>
<evidence type="ECO:0000256" key="6">
    <source>
        <dbReference type="ARBA" id="ARBA00022741"/>
    </source>
</evidence>
<feature type="domain" description="HD" evidence="10">
    <location>
        <begin position="287"/>
        <end position="414"/>
    </location>
</feature>
<dbReference type="Pfam" id="PF01743">
    <property type="entry name" value="PolyA_pol"/>
    <property type="match status" value="1"/>
</dbReference>
<accession>A0A0G1BY56</accession>
<reference evidence="11 12" key="1">
    <citation type="journal article" date="2015" name="Nature">
        <title>rRNA introns, odd ribosomes, and small enigmatic genomes across a large radiation of phyla.</title>
        <authorList>
            <person name="Brown C.T."/>
            <person name="Hug L.A."/>
            <person name="Thomas B.C."/>
            <person name="Sharon I."/>
            <person name="Castelle C.J."/>
            <person name="Singh A."/>
            <person name="Wilkins M.J."/>
            <person name="Williams K.H."/>
            <person name="Banfield J.F."/>
        </authorList>
    </citation>
    <scope>NUCLEOTIDE SEQUENCE [LARGE SCALE GENOMIC DNA]</scope>
</reference>
<dbReference type="PANTHER" id="PTHR46173:SF1">
    <property type="entry name" value="CCA TRNA NUCLEOTIDYLTRANSFERASE 1, MITOCHONDRIAL"/>
    <property type="match status" value="1"/>
</dbReference>
<sequence>MYDEIGLRCDFMNIEQENHRENSMAEDHNFPEDKFEKMKIPKEIEDVLAVFQKNGVEAYLVGGCARDYLLGKKPADWDIATSAAPDEIQKLFPRNFYANEFGTVTVLNDSGDLTLKQIEITPYRAESTYSDQRHPDEVKFGVSLEEDLARRDFTINAIAMGLDKNGRQVIVDPFEGRADLNKKLIRAVGVPEERFNEDTSRLIRAVRFEVQLGFGVEEKTKEALLKLAHTIDIAKGAVHKEFLKMINDKNAAQAMEDLRESGLMKYIIPELLEGVGVEQNGHHTFTVWEHNLRSLDYAASQGYGEEVRLAALFHDIGKPKTKRFSDETKDYTFYGHNTIGERMAINILRRLKFPSQSIEKVAKLIYYHMFVYNSNPELGDITTDKAIRRLINGVGVENIWDLINLRLADRAGSGVKKIEKFDNRHIKFRIENLLRDPISLKQLVVNGDDVMNELKIKPGPKVGWILNALFQEVLDDPKKNDKEYLKGRLVELNILSDEELKDLASATKQEIELLEEQGEEQLKGKYFVR</sequence>
<dbReference type="PROSITE" id="PS51831">
    <property type="entry name" value="HD"/>
    <property type="match status" value="1"/>
</dbReference>
<keyword evidence="5" id="KW-0479">Metal-binding</keyword>
<dbReference type="SMART" id="SM00471">
    <property type="entry name" value="HDc"/>
    <property type="match status" value="1"/>
</dbReference>
<evidence type="ECO:0000256" key="1">
    <source>
        <dbReference type="ARBA" id="ARBA00001946"/>
    </source>
</evidence>
<dbReference type="EMBL" id="LCCZ01000046">
    <property type="protein sequence ID" value="KKS42353.1"/>
    <property type="molecule type" value="Genomic_DNA"/>
</dbReference>
<dbReference type="GO" id="GO:0008033">
    <property type="term" value="P:tRNA processing"/>
    <property type="evidence" value="ECO:0007669"/>
    <property type="project" value="UniProtKB-KW"/>
</dbReference>
<keyword evidence="3" id="KW-0819">tRNA processing</keyword>
<dbReference type="PANTHER" id="PTHR46173">
    <property type="entry name" value="CCA TRNA NUCLEOTIDYLTRANSFERASE 1, MITOCHONDRIAL"/>
    <property type="match status" value="1"/>
</dbReference>
<evidence type="ECO:0000313" key="12">
    <source>
        <dbReference type="Proteomes" id="UP000034875"/>
    </source>
</evidence>
<dbReference type="SUPFAM" id="SSF81891">
    <property type="entry name" value="Poly A polymerase C-terminal region-like"/>
    <property type="match status" value="1"/>
</dbReference>
<dbReference type="CDD" id="cd00077">
    <property type="entry name" value="HDc"/>
    <property type="match status" value="1"/>
</dbReference>
<dbReference type="InterPro" id="IPR002646">
    <property type="entry name" value="PolA_pol_head_dom"/>
</dbReference>
<dbReference type="Pfam" id="PF12627">
    <property type="entry name" value="PolyA_pol_RNAbd"/>
    <property type="match status" value="1"/>
</dbReference>
<keyword evidence="7" id="KW-0460">Magnesium</keyword>
<name>A0A0G1BY56_9BACT</name>
<keyword evidence="6" id="KW-0547">Nucleotide-binding</keyword>
<dbReference type="AlphaFoldDB" id="A0A0G1BY56"/>
<evidence type="ECO:0000259" key="10">
    <source>
        <dbReference type="PROSITE" id="PS51831"/>
    </source>
</evidence>
<keyword evidence="2 9" id="KW-0808">Transferase</keyword>
<dbReference type="NCBIfam" id="TIGR00277">
    <property type="entry name" value="HDIG"/>
    <property type="match status" value="1"/>
</dbReference>
<dbReference type="GO" id="GO:0016779">
    <property type="term" value="F:nucleotidyltransferase activity"/>
    <property type="evidence" value="ECO:0007669"/>
    <property type="project" value="UniProtKB-KW"/>
</dbReference>
<dbReference type="InterPro" id="IPR043519">
    <property type="entry name" value="NT_sf"/>
</dbReference>
<dbReference type="PATRIC" id="fig|1618341.3.peg.629"/>
<dbReference type="Proteomes" id="UP000034875">
    <property type="component" value="Unassembled WGS sequence"/>
</dbReference>
<dbReference type="GO" id="GO:0000166">
    <property type="term" value="F:nucleotide binding"/>
    <property type="evidence" value="ECO:0007669"/>
    <property type="project" value="UniProtKB-KW"/>
</dbReference>
<dbReference type="Pfam" id="PF13735">
    <property type="entry name" value="tRNA_NucTran2_2"/>
    <property type="match status" value="1"/>
</dbReference>
<proteinExistence type="inferred from homology"/>
<dbReference type="Gene3D" id="1.10.3090.10">
    <property type="entry name" value="cca-adding enzyme, domain 2"/>
    <property type="match status" value="1"/>
</dbReference>
<keyword evidence="4" id="KW-0548">Nucleotidyltransferase</keyword>
<dbReference type="GO" id="GO:0000049">
    <property type="term" value="F:tRNA binding"/>
    <property type="evidence" value="ECO:0007669"/>
    <property type="project" value="TreeGrafter"/>
</dbReference>
<comment type="caution">
    <text evidence="11">The sequence shown here is derived from an EMBL/GenBank/DDBJ whole genome shotgun (WGS) entry which is preliminary data.</text>
</comment>
<evidence type="ECO:0000256" key="3">
    <source>
        <dbReference type="ARBA" id="ARBA00022694"/>
    </source>
</evidence>
<evidence type="ECO:0000256" key="7">
    <source>
        <dbReference type="ARBA" id="ARBA00022842"/>
    </source>
</evidence>
<dbReference type="Gene3D" id="3.30.460.10">
    <property type="entry name" value="Beta Polymerase, domain 2"/>
    <property type="match status" value="1"/>
</dbReference>
<dbReference type="InterPro" id="IPR032810">
    <property type="entry name" value="CCA-adding_enz_C"/>
</dbReference>
<keyword evidence="8 9" id="KW-0694">RNA-binding</keyword>